<reference evidence="1" key="1">
    <citation type="submission" date="2019-08" db="EMBL/GenBank/DDBJ databases">
        <authorList>
            <person name="Kucharzyk K."/>
            <person name="Murdoch R.W."/>
            <person name="Higgins S."/>
            <person name="Loffler F."/>
        </authorList>
    </citation>
    <scope>NUCLEOTIDE SEQUENCE</scope>
</reference>
<gene>
    <name evidence="1" type="ORF">SDC9_200869</name>
</gene>
<accession>A0A645IPE0</accession>
<dbReference type="EMBL" id="VSSQ01120083">
    <property type="protein sequence ID" value="MPN53205.1"/>
    <property type="molecule type" value="Genomic_DNA"/>
</dbReference>
<organism evidence="1">
    <name type="scientific">bioreactor metagenome</name>
    <dbReference type="NCBI Taxonomy" id="1076179"/>
    <lineage>
        <taxon>unclassified sequences</taxon>
        <taxon>metagenomes</taxon>
        <taxon>ecological metagenomes</taxon>
    </lineage>
</organism>
<name>A0A645IPE0_9ZZZZ</name>
<proteinExistence type="predicted"/>
<sequence>MHNAKDLAYVALRERVGLFRRQGDAVQLFQQSVCLVEICIQNTFVAAIIHKKAAFPLPAASKMMRGF</sequence>
<protein>
    <submittedName>
        <fullName evidence="1">Uncharacterized protein</fullName>
    </submittedName>
</protein>
<evidence type="ECO:0000313" key="1">
    <source>
        <dbReference type="EMBL" id="MPN53205.1"/>
    </source>
</evidence>
<comment type="caution">
    <text evidence="1">The sequence shown here is derived from an EMBL/GenBank/DDBJ whole genome shotgun (WGS) entry which is preliminary data.</text>
</comment>
<dbReference type="AlphaFoldDB" id="A0A645IPE0"/>